<accession>A0A7J7JH79</accession>
<keyword evidence="2" id="KW-0812">Transmembrane</keyword>
<dbReference type="EMBL" id="VXIV02002437">
    <property type="protein sequence ID" value="KAF6025702.1"/>
    <property type="molecule type" value="Genomic_DNA"/>
</dbReference>
<dbReference type="AlphaFoldDB" id="A0A7J7JH79"/>
<gene>
    <name evidence="4" type="ORF">EB796_015953</name>
</gene>
<proteinExistence type="predicted"/>
<comment type="caution">
    <text evidence="4">The sequence shown here is derived from an EMBL/GenBank/DDBJ whole genome shotgun (WGS) entry which is preliminary data.</text>
</comment>
<keyword evidence="5" id="KW-1185">Reference proteome</keyword>
<evidence type="ECO:0000313" key="5">
    <source>
        <dbReference type="Proteomes" id="UP000593567"/>
    </source>
</evidence>
<dbReference type="Pfam" id="PF13202">
    <property type="entry name" value="EF-hand_5"/>
    <property type="match status" value="1"/>
</dbReference>
<evidence type="ECO:0000259" key="3">
    <source>
        <dbReference type="PROSITE" id="PS50222"/>
    </source>
</evidence>
<feature type="domain" description="EF-hand" evidence="3">
    <location>
        <begin position="53"/>
        <end position="88"/>
    </location>
</feature>
<dbReference type="SUPFAM" id="SSF47473">
    <property type="entry name" value="EF-hand"/>
    <property type="match status" value="1"/>
</dbReference>
<reference evidence="4" key="1">
    <citation type="submission" date="2020-06" db="EMBL/GenBank/DDBJ databases">
        <title>Draft genome of Bugula neritina, a colonial animal packing powerful symbionts and potential medicines.</title>
        <authorList>
            <person name="Rayko M."/>
        </authorList>
    </citation>
    <scope>NUCLEOTIDE SEQUENCE [LARGE SCALE GENOMIC DNA]</scope>
    <source>
        <strain evidence="4">Kwan_BN1</strain>
    </source>
</reference>
<keyword evidence="1" id="KW-0106">Calcium</keyword>
<protein>
    <recommendedName>
        <fullName evidence="3">EF-hand domain-containing protein</fullName>
    </recommendedName>
</protein>
<dbReference type="GO" id="GO:0005509">
    <property type="term" value="F:calcium ion binding"/>
    <property type="evidence" value="ECO:0007669"/>
    <property type="project" value="InterPro"/>
</dbReference>
<keyword evidence="2" id="KW-1133">Transmembrane helix</keyword>
<dbReference type="InterPro" id="IPR018247">
    <property type="entry name" value="EF_Hand_1_Ca_BS"/>
</dbReference>
<dbReference type="InterPro" id="IPR011992">
    <property type="entry name" value="EF-hand-dom_pair"/>
</dbReference>
<dbReference type="Gene3D" id="1.10.238.10">
    <property type="entry name" value="EF-hand"/>
    <property type="match status" value="1"/>
</dbReference>
<feature type="domain" description="EF-hand" evidence="3">
    <location>
        <begin position="124"/>
        <end position="153"/>
    </location>
</feature>
<dbReference type="Proteomes" id="UP000593567">
    <property type="component" value="Unassembled WGS sequence"/>
</dbReference>
<evidence type="ECO:0000256" key="1">
    <source>
        <dbReference type="ARBA" id="ARBA00022837"/>
    </source>
</evidence>
<dbReference type="OrthoDB" id="293868at2759"/>
<evidence type="ECO:0000256" key="2">
    <source>
        <dbReference type="SAM" id="Phobius"/>
    </source>
</evidence>
<evidence type="ECO:0000313" key="4">
    <source>
        <dbReference type="EMBL" id="KAF6025702.1"/>
    </source>
</evidence>
<organism evidence="4 5">
    <name type="scientific">Bugula neritina</name>
    <name type="common">Brown bryozoan</name>
    <name type="synonym">Sertularia neritina</name>
    <dbReference type="NCBI Taxonomy" id="10212"/>
    <lineage>
        <taxon>Eukaryota</taxon>
        <taxon>Metazoa</taxon>
        <taxon>Spiralia</taxon>
        <taxon>Lophotrochozoa</taxon>
        <taxon>Bryozoa</taxon>
        <taxon>Gymnolaemata</taxon>
        <taxon>Cheilostomatida</taxon>
        <taxon>Flustrina</taxon>
        <taxon>Buguloidea</taxon>
        <taxon>Bugulidae</taxon>
        <taxon>Bugula</taxon>
    </lineage>
</organism>
<feature type="transmembrane region" description="Helical" evidence="2">
    <location>
        <begin position="6"/>
        <end position="23"/>
    </location>
</feature>
<name>A0A7J7JH79_BUGNE</name>
<dbReference type="InterPro" id="IPR002048">
    <property type="entry name" value="EF_hand_dom"/>
</dbReference>
<keyword evidence="2" id="KW-0472">Membrane</keyword>
<dbReference type="PROSITE" id="PS00018">
    <property type="entry name" value="EF_HAND_1"/>
    <property type="match status" value="1"/>
</dbReference>
<feature type="transmembrane region" description="Helical" evidence="2">
    <location>
        <begin position="30"/>
        <end position="49"/>
    </location>
</feature>
<dbReference type="Pfam" id="PF13499">
    <property type="entry name" value="EF-hand_7"/>
    <property type="match status" value="1"/>
</dbReference>
<dbReference type="PROSITE" id="PS50222">
    <property type="entry name" value="EF_HAND_2"/>
    <property type="match status" value="2"/>
</dbReference>
<sequence>MPACVKYYTWLQFIVIMVCAIVLKYNKSQLFCYLSFGILLIICLILMQYDWFLSLSAIYDCFAQFDTSGDGVIDRDELPDALRFAGINPSDEDVDFVIKQFDTNSKCVISELVENWEALSQHSVNGDELMNAFNTLDLDHDGFIKLDEMLASL</sequence>